<dbReference type="InterPro" id="IPR051015">
    <property type="entry name" value="EvgA-like"/>
</dbReference>
<protein>
    <submittedName>
        <fullName evidence="6">Response regulator transcription factor</fullName>
    </submittedName>
</protein>
<evidence type="ECO:0000259" key="4">
    <source>
        <dbReference type="PROSITE" id="PS50043"/>
    </source>
</evidence>
<dbReference type="Pfam" id="PF00072">
    <property type="entry name" value="Response_reg"/>
    <property type="match status" value="1"/>
</dbReference>
<dbReference type="RefSeq" id="WP_418159150.1">
    <property type="nucleotide sequence ID" value="NZ_JBBLZC010000007.1"/>
</dbReference>
<dbReference type="InterPro" id="IPR058245">
    <property type="entry name" value="NreC/VraR/RcsB-like_REC"/>
</dbReference>
<dbReference type="PANTHER" id="PTHR45566:SF1">
    <property type="entry name" value="HTH-TYPE TRANSCRIPTIONAL REGULATOR YHJB-RELATED"/>
    <property type="match status" value="1"/>
</dbReference>
<dbReference type="PANTHER" id="PTHR45566">
    <property type="entry name" value="HTH-TYPE TRANSCRIPTIONAL REGULATOR YHJB-RELATED"/>
    <property type="match status" value="1"/>
</dbReference>
<evidence type="ECO:0000256" key="1">
    <source>
        <dbReference type="ARBA" id="ARBA00022553"/>
    </source>
</evidence>
<keyword evidence="7" id="KW-1185">Reference proteome</keyword>
<dbReference type="CDD" id="cd17535">
    <property type="entry name" value="REC_NarL-like"/>
    <property type="match status" value="1"/>
</dbReference>
<feature type="domain" description="HTH luxR-type" evidence="4">
    <location>
        <begin position="147"/>
        <end position="212"/>
    </location>
</feature>
<sequence length="217" mass="23509">MCKVVVADDHPLFRQAMQLAIAGLGSAHDEPVVLEASSIEEVRRLASAEHDIDLVLLDLRMPGMDGLAGLLALRREFPHLPVAIVSASDERKVIREAMALGASGFIPKTLPRDEIEDALGRILRGESYLPSGFADEAGPPEDEARSRAERIGSLTPQQLKVLQLVAQGKPNKIIAYELDIAETTVKAHITVILRKLGVYSRTQAVLVARDFFGGATT</sequence>
<dbReference type="InterPro" id="IPR011006">
    <property type="entry name" value="CheY-like_superfamily"/>
</dbReference>
<dbReference type="EMBL" id="JBBLZC010000007">
    <property type="protein sequence ID" value="MEK0083307.1"/>
    <property type="molecule type" value="Genomic_DNA"/>
</dbReference>
<evidence type="ECO:0000313" key="7">
    <source>
        <dbReference type="Proteomes" id="UP001375743"/>
    </source>
</evidence>
<dbReference type="InterPro" id="IPR016032">
    <property type="entry name" value="Sig_transdc_resp-reg_C-effctor"/>
</dbReference>
<evidence type="ECO:0000313" key="6">
    <source>
        <dbReference type="EMBL" id="MEK0083307.1"/>
    </source>
</evidence>
<accession>A0ABU8XQ61</accession>
<dbReference type="InterPro" id="IPR001789">
    <property type="entry name" value="Sig_transdc_resp-reg_receiver"/>
</dbReference>
<dbReference type="SMART" id="SM00448">
    <property type="entry name" value="REC"/>
    <property type="match status" value="1"/>
</dbReference>
<dbReference type="PROSITE" id="PS50043">
    <property type="entry name" value="HTH_LUXR_2"/>
    <property type="match status" value="1"/>
</dbReference>
<dbReference type="Proteomes" id="UP001375743">
    <property type="component" value="Unassembled WGS sequence"/>
</dbReference>
<feature type="modified residue" description="4-aspartylphosphate" evidence="3">
    <location>
        <position position="58"/>
    </location>
</feature>
<dbReference type="PROSITE" id="PS50110">
    <property type="entry name" value="RESPONSE_REGULATORY"/>
    <property type="match status" value="1"/>
</dbReference>
<dbReference type="Pfam" id="PF00196">
    <property type="entry name" value="GerE"/>
    <property type="match status" value="1"/>
</dbReference>
<keyword evidence="1 3" id="KW-0597">Phosphoprotein</keyword>
<reference evidence="6 7" key="1">
    <citation type="submission" date="2024-01" db="EMBL/GenBank/DDBJ databases">
        <title>Multi-omics insights into the function and evolution of sodium benzoate biodegradation pathways in Benzoatithermus flavus gen. nov., sp. nov. from hot spring.</title>
        <authorList>
            <person name="Hu C.-J."/>
            <person name="Li W.-J."/>
        </authorList>
    </citation>
    <scope>NUCLEOTIDE SEQUENCE [LARGE SCALE GENOMIC DNA]</scope>
    <source>
        <strain evidence="6 7">SYSU G07066</strain>
    </source>
</reference>
<organism evidence="6 7">
    <name type="scientific">Benzoatithermus flavus</name>
    <dbReference type="NCBI Taxonomy" id="3108223"/>
    <lineage>
        <taxon>Bacteria</taxon>
        <taxon>Pseudomonadati</taxon>
        <taxon>Pseudomonadota</taxon>
        <taxon>Alphaproteobacteria</taxon>
        <taxon>Geminicoccales</taxon>
        <taxon>Geminicoccaceae</taxon>
        <taxon>Benzoatithermus</taxon>
    </lineage>
</organism>
<dbReference type="CDD" id="cd06170">
    <property type="entry name" value="LuxR_C_like"/>
    <property type="match status" value="1"/>
</dbReference>
<evidence type="ECO:0000256" key="2">
    <source>
        <dbReference type="ARBA" id="ARBA00023125"/>
    </source>
</evidence>
<proteinExistence type="predicted"/>
<dbReference type="InterPro" id="IPR000792">
    <property type="entry name" value="Tscrpt_reg_LuxR_C"/>
</dbReference>
<dbReference type="Gene3D" id="3.40.50.2300">
    <property type="match status" value="1"/>
</dbReference>
<dbReference type="SMART" id="SM00421">
    <property type="entry name" value="HTH_LUXR"/>
    <property type="match status" value="1"/>
</dbReference>
<gene>
    <name evidence="6" type="ORF">U1T56_09085</name>
</gene>
<feature type="domain" description="Response regulatory" evidence="5">
    <location>
        <begin position="3"/>
        <end position="123"/>
    </location>
</feature>
<evidence type="ECO:0000256" key="3">
    <source>
        <dbReference type="PROSITE-ProRule" id="PRU00169"/>
    </source>
</evidence>
<keyword evidence="2" id="KW-0238">DNA-binding</keyword>
<dbReference type="PRINTS" id="PR00038">
    <property type="entry name" value="HTHLUXR"/>
</dbReference>
<dbReference type="SUPFAM" id="SSF52172">
    <property type="entry name" value="CheY-like"/>
    <property type="match status" value="1"/>
</dbReference>
<name>A0ABU8XQ61_9PROT</name>
<comment type="caution">
    <text evidence="6">The sequence shown here is derived from an EMBL/GenBank/DDBJ whole genome shotgun (WGS) entry which is preliminary data.</text>
</comment>
<dbReference type="SUPFAM" id="SSF46894">
    <property type="entry name" value="C-terminal effector domain of the bipartite response regulators"/>
    <property type="match status" value="1"/>
</dbReference>
<evidence type="ECO:0000259" key="5">
    <source>
        <dbReference type="PROSITE" id="PS50110"/>
    </source>
</evidence>